<name>A0A0C5B2Y4_9BBAC</name>
<dbReference type="EMBL" id="KM371112">
    <property type="protein sequence ID" value="AJK91665.1"/>
    <property type="molecule type" value="Genomic_DNA"/>
</dbReference>
<protein>
    <submittedName>
        <fullName evidence="1">ORF004</fullName>
    </submittedName>
</protein>
<organism evidence="1 2">
    <name type="scientific">Spodoptera frugiperda granulovirus</name>
    <dbReference type="NCBI Taxonomy" id="307454"/>
    <lineage>
        <taxon>Viruses</taxon>
        <taxon>Viruses incertae sedis</taxon>
        <taxon>Naldaviricetes</taxon>
        <taxon>Lefavirales</taxon>
        <taxon>Baculoviridae</taxon>
        <taxon>Betabaculovirus</taxon>
        <taxon>Betabaculovirus spofrugiperdae</taxon>
    </lineage>
</organism>
<dbReference type="RefSeq" id="YP_009121789.1">
    <property type="nucleotide sequence ID" value="NC_026511.1"/>
</dbReference>
<dbReference type="KEGG" id="vg:23632006"/>
<dbReference type="OrthoDB" id="18383at10239"/>
<evidence type="ECO:0000313" key="1">
    <source>
        <dbReference type="EMBL" id="AJK91665.1"/>
    </source>
</evidence>
<evidence type="ECO:0000313" key="2">
    <source>
        <dbReference type="Proteomes" id="UP000201335"/>
    </source>
</evidence>
<proteinExistence type="predicted"/>
<accession>A0A0C5B2Y4</accession>
<reference evidence="1 2" key="1">
    <citation type="journal article" date="2015" name="Viruses">
        <title>The complete sequence of the first Spodoptera frugiperda Betabaculovirus genome: a natural multiple recombinant virus.</title>
        <authorList>
            <person name="Cuartas P.E."/>
            <person name="Barrera G.P."/>
            <person name="Belaich M.N."/>
            <person name="Barreto E."/>
            <person name="Ghiringhelli P.D."/>
            <person name="Villamizar L.F."/>
        </authorList>
    </citation>
    <scope>NUCLEOTIDE SEQUENCE [LARGE SCALE GENOMIC DNA]</scope>
    <source>
        <strain evidence="1">VG008</strain>
    </source>
</reference>
<keyword evidence="2" id="KW-1185">Reference proteome</keyword>
<dbReference type="Proteomes" id="UP000201335">
    <property type="component" value="Segment"/>
</dbReference>
<dbReference type="GeneID" id="23632006"/>
<sequence>MSDLNNWILTLHRWKGEWLKPGEKSTATDDYTTVISLTEYQKHTVVYFDYVNAIDMYDCIKYTKLVGSLMVAYVDEESLPNVNVIRNHNHTVSYWKKLRAREATMAAIDNMSRKRRLIIYHPGQFPYLMFVYDTNYDRVSSSSDSDNEPPPSKCCRRQLPLTDFNFTRKVNKVSVGTQTSYAEMYSLNNRPVCTPRSLFARETHGVFNKTNALMSLPNMNQELPIPQFRLSPVRNMQAINNMLKKTDNTMFDTYDMYNLCHNMCNTFFFTKTLNNICLTCAREHNKFIQTAEPFHYVIE</sequence>